<dbReference type="InterPro" id="IPR047589">
    <property type="entry name" value="DUF11_rpt"/>
</dbReference>
<evidence type="ECO:0000313" key="4">
    <source>
        <dbReference type="Proteomes" id="UP001139486"/>
    </source>
</evidence>
<accession>A0A9X2HXX2</accession>
<dbReference type="Pfam" id="PF01345">
    <property type="entry name" value="DUF11"/>
    <property type="match status" value="1"/>
</dbReference>
<dbReference type="Proteomes" id="UP001139486">
    <property type="component" value="Unassembled WGS sequence"/>
</dbReference>
<feature type="chain" id="PRO_5040862548" evidence="1">
    <location>
        <begin position="26"/>
        <end position="1664"/>
    </location>
</feature>
<reference evidence="3" key="1">
    <citation type="submission" date="2022-05" db="EMBL/GenBank/DDBJ databases">
        <title>Sphingomonas sp. strain RP10 Genome sequencing and assembly.</title>
        <authorList>
            <person name="Kim I."/>
        </authorList>
    </citation>
    <scope>NUCLEOTIDE SEQUENCE</scope>
    <source>
        <strain evidence="3">RP10</strain>
    </source>
</reference>
<keyword evidence="4" id="KW-1185">Reference proteome</keyword>
<protein>
    <submittedName>
        <fullName evidence="3">DUF11 domain-containing protein</fullName>
    </submittedName>
</protein>
<evidence type="ECO:0000259" key="2">
    <source>
        <dbReference type="Pfam" id="PF01345"/>
    </source>
</evidence>
<dbReference type="RefSeq" id="WP_254288091.1">
    <property type="nucleotide sequence ID" value="NZ_JAMLDY010000004.1"/>
</dbReference>
<keyword evidence="1" id="KW-0732">Signal</keyword>
<evidence type="ECO:0000256" key="1">
    <source>
        <dbReference type="SAM" id="SignalP"/>
    </source>
</evidence>
<proteinExistence type="predicted"/>
<feature type="domain" description="DUF11" evidence="2">
    <location>
        <begin position="345"/>
        <end position="449"/>
    </location>
</feature>
<dbReference type="InterPro" id="IPR001434">
    <property type="entry name" value="OmcB-like_DUF11"/>
</dbReference>
<name>A0A9X2HXX2_9SPHN</name>
<comment type="caution">
    <text evidence="3">The sequence shown here is derived from an EMBL/GenBank/DDBJ whole genome shotgun (WGS) entry which is preliminary data.</text>
</comment>
<sequence length="1664" mass="177072">MPIVRPILHALALLAGLGTMPPAVAQTHVENVATLTWRSGAGDRTIRSNTVALDTVRGKRPTSFTFRLLPNGYVPTGMKCEGTPPMFTPAPIDAATLAGSPPLAAVDVTSPLIMVIDAEGNNRDPLVRETVMIDFTTGTITGKLPLLETGANTGVFAGAVPAANDQSDPALSRCSLNLKRGDRLRLSFVEDQYSYGSSIDLLIDPAGYTFDSRTGAVVDGAQVTLLDESGQPATVFGDDGVSRYPATVVSGAAVTDASGRRYSGMPGRFRFPFARPGRYSLKIAPPGDYTAPSVVDRAALAAFRDPAGSPYIIADASYGGFLTLADQNPVYVDVPLDRPGNGTLLLTKTASVREASPGDFVQYRLLVRNRDSIPATGLIVSDYLPQGLRYERGSTRGGGEPTVTSDGRNLGFAIPTIPANGTADIRYVVTVTPGAPTGEALNRAQLSGTGGVTSNPAAASVRLRPLLFTDAMTVIGRVTEGDCGDPVARRKGLAGIRLLLEDGTFVVTDRDGLYHFEGVRPGRHVVQIDTASVPASHEPVACDVDTRQGRSAISRFVEADAKIGGGVLKRVDFQLRPTGKTAAAIDALPVTVASDGEAAGNRNWLAGQTPGIGWLFPQVDHNPRSPVLRVAIKHAPGQRVALTINGRATDPLAFDGTDASDAVAVSKWTGLPLTIGDNRLVARILATDGSVVQTLDRSVHYAGAAVRAVVDLTKSRLKADGLNRPLIAVRVTDADGRPVRAGTLVPFRVDQPYQAAIEAALQQGRQLAGREAAATTARVVGDDGYAFIALQPTTQAGAVHAVVTLTEDKQVRSSEIRAWLDAAQQDWMVVGFGAGTIGYDMLSKHRSALPRAERNAVVTDGQLAFYAKGRIKGSWLLTIAYDSDRTYDPTRGLLGTIDPDRYYTVYGDGSAQGYDAATRRKLYLRLERREFYALFGDFETGFTDTQLTRYSRTLNGVKAAYEGRKLSVQGFAAKTDTLYARDEIQGNGLSGPYRLRARGIVPNSDKLRIEVRDRFRSELIVSSTQLTRHIDYDIDVSLGTVRFREPVLSRDANLNPVFIVADYEVEGGRTERLAAAARAAAKLGRVTLGASVIRDETDGNATIAGADVKARIGAATEVRGEIATGGKQGLGHAIAFLAEAEHHGGGIDLLGYVRQQDAGFGVGQQNLVEAGTRKFGLDGRAALTDRLSITGTAWYQDMLASLATRTAGEARLEYRRATGTVFVGGQFASDRGLDGGNRDSRLLTLGGSQVLFGGKLTLAGQTQFAPGGDKASIDFPVRHQLTAAWKVKNGIRLLTGYEIASGKDFTARTAQIGFDVAPWTGAKLMSTLNQQAIGENGGRTYAQYGLSQALPLGKRWSVDATLDATSTVRGALPAGAVVNAFQPVASGGALGNGGGIGGTSGGDFTAATLGATYRAPHWSWTGRIEYRDGRNDDRFGIVTSLLRTLGEGKTIASSLRAFRVRTAAGAMATQASADLALAWRPLDSRWSLLERLEFRHESADGAFDDGNVLGVPAYGAGDQVTSRVVNNLALNYRSGPEGLGHGFEATAYYGAKYVAGRYADDTYDGFIDVVGFDLRQDIGPRFDIGITGSVQHAWNRGVWSWSGGPSAGVSPAKNVWISAGYNIAGYRDRDFEADRYTRQGPYVTMRLKFDQRTLGGATRALFGR</sequence>
<dbReference type="NCBIfam" id="TIGR01451">
    <property type="entry name" value="B_ant_repeat"/>
    <property type="match status" value="1"/>
</dbReference>
<dbReference type="EMBL" id="JAMLDY010000004">
    <property type="protein sequence ID" value="MCP3734085.1"/>
    <property type="molecule type" value="Genomic_DNA"/>
</dbReference>
<evidence type="ECO:0000313" key="3">
    <source>
        <dbReference type="EMBL" id="MCP3734085.1"/>
    </source>
</evidence>
<organism evidence="3 4">
    <name type="scientific">Sphingomonas liriopis</name>
    <dbReference type="NCBI Taxonomy" id="2949094"/>
    <lineage>
        <taxon>Bacteria</taxon>
        <taxon>Pseudomonadati</taxon>
        <taxon>Pseudomonadota</taxon>
        <taxon>Alphaproteobacteria</taxon>
        <taxon>Sphingomonadales</taxon>
        <taxon>Sphingomonadaceae</taxon>
        <taxon>Sphingomonas</taxon>
    </lineage>
</organism>
<feature type="signal peptide" evidence="1">
    <location>
        <begin position="1"/>
        <end position="25"/>
    </location>
</feature>
<gene>
    <name evidence="3" type="ORF">M9979_04240</name>
</gene>